<dbReference type="PANTHER" id="PTHR33306">
    <property type="entry name" value="EXPRESSED PROTEIN-RELATED-RELATED"/>
    <property type="match status" value="1"/>
</dbReference>
<organism evidence="2 3">
    <name type="scientific">Apostasia shenzhenica</name>
    <dbReference type="NCBI Taxonomy" id="1088818"/>
    <lineage>
        <taxon>Eukaryota</taxon>
        <taxon>Viridiplantae</taxon>
        <taxon>Streptophyta</taxon>
        <taxon>Embryophyta</taxon>
        <taxon>Tracheophyta</taxon>
        <taxon>Spermatophyta</taxon>
        <taxon>Magnoliopsida</taxon>
        <taxon>Liliopsida</taxon>
        <taxon>Asparagales</taxon>
        <taxon>Orchidaceae</taxon>
        <taxon>Apostasioideae</taxon>
        <taxon>Apostasia</taxon>
    </lineage>
</organism>
<keyword evidence="1" id="KW-1133">Transmembrane helix</keyword>
<accession>A0A2I0AR03</accession>
<dbReference type="PANTHER" id="PTHR33306:SF40">
    <property type="entry name" value="EXPRESSED PROTEIN"/>
    <property type="match status" value="1"/>
</dbReference>
<keyword evidence="1" id="KW-0812">Transmembrane</keyword>
<sequence>MAWFLGGRRGPPWRQGWRSRALSSFSLPPPPLLAVFAIVLLLLSLSSFNGYRERVVRAEVGLRLLLLLVPLLLVVAARTSMFAEGRFVGFRVARPPEQEDFRRAGSSPWGMAALVALLLILVSFQSSVHSQWLRPIWRRY</sequence>
<protein>
    <submittedName>
        <fullName evidence="2">Uncharacterized protein</fullName>
    </submittedName>
</protein>
<name>A0A2I0AR03_9ASPA</name>
<feature type="transmembrane region" description="Helical" evidence="1">
    <location>
        <begin position="109"/>
        <end position="128"/>
    </location>
</feature>
<evidence type="ECO:0000256" key="1">
    <source>
        <dbReference type="SAM" id="Phobius"/>
    </source>
</evidence>
<keyword evidence="1" id="KW-0472">Membrane</keyword>
<dbReference type="EMBL" id="KZ451959">
    <property type="protein sequence ID" value="PKA57974.1"/>
    <property type="molecule type" value="Genomic_DNA"/>
</dbReference>
<feature type="transmembrane region" description="Helical" evidence="1">
    <location>
        <begin position="64"/>
        <end position="83"/>
    </location>
</feature>
<dbReference type="STRING" id="1088818.A0A2I0AR03"/>
<dbReference type="AlphaFoldDB" id="A0A2I0AR03"/>
<proteinExistence type="predicted"/>
<dbReference type="OrthoDB" id="1935034at2759"/>
<dbReference type="Proteomes" id="UP000236161">
    <property type="component" value="Unassembled WGS sequence"/>
</dbReference>
<feature type="transmembrane region" description="Helical" evidence="1">
    <location>
        <begin position="32"/>
        <end position="52"/>
    </location>
</feature>
<keyword evidence="3" id="KW-1185">Reference proteome</keyword>
<reference evidence="2 3" key="1">
    <citation type="journal article" date="2017" name="Nature">
        <title>The Apostasia genome and the evolution of orchids.</title>
        <authorList>
            <person name="Zhang G.Q."/>
            <person name="Liu K.W."/>
            <person name="Li Z."/>
            <person name="Lohaus R."/>
            <person name="Hsiao Y.Y."/>
            <person name="Niu S.C."/>
            <person name="Wang J.Y."/>
            <person name="Lin Y.C."/>
            <person name="Xu Q."/>
            <person name="Chen L.J."/>
            <person name="Yoshida K."/>
            <person name="Fujiwara S."/>
            <person name="Wang Z.W."/>
            <person name="Zhang Y.Q."/>
            <person name="Mitsuda N."/>
            <person name="Wang M."/>
            <person name="Liu G.H."/>
            <person name="Pecoraro L."/>
            <person name="Huang H.X."/>
            <person name="Xiao X.J."/>
            <person name="Lin M."/>
            <person name="Wu X.Y."/>
            <person name="Wu W.L."/>
            <person name="Chen Y.Y."/>
            <person name="Chang S.B."/>
            <person name="Sakamoto S."/>
            <person name="Ohme-Takagi M."/>
            <person name="Yagi M."/>
            <person name="Zeng S.J."/>
            <person name="Shen C.Y."/>
            <person name="Yeh C.M."/>
            <person name="Luo Y.B."/>
            <person name="Tsai W.C."/>
            <person name="Van de Peer Y."/>
            <person name="Liu Z.J."/>
        </authorList>
    </citation>
    <scope>NUCLEOTIDE SEQUENCE [LARGE SCALE GENOMIC DNA]</scope>
    <source>
        <strain evidence="3">cv. Shenzhen</strain>
        <tissue evidence="2">Stem</tissue>
    </source>
</reference>
<gene>
    <name evidence="2" type="ORF">AXF42_Ash012513</name>
</gene>
<evidence type="ECO:0000313" key="2">
    <source>
        <dbReference type="EMBL" id="PKA57974.1"/>
    </source>
</evidence>
<evidence type="ECO:0000313" key="3">
    <source>
        <dbReference type="Proteomes" id="UP000236161"/>
    </source>
</evidence>